<keyword evidence="2" id="KW-1003">Cell membrane</keyword>
<evidence type="ECO:0000313" key="8">
    <source>
        <dbReference type="Proteomes" id="UP000663981"/>
    </source>
</evidence>
<comment type="caution">
    <text evidence="7">The sequence shown here is derived from an EMBL/GenBank/DDBJ whole genome shotgun (WGS) entry which is preliminary data.</text>
</comment>
<evidence type="ECO:0000313" key="7">
    <source>
        <dbReference type="EMBL" id="MBO1512438.1"/>
    </source>
</evidence>
<evidence type="ECO:0000256" key="1">
    <source>
        <dbReference type="ARBA" id="ARBA00004651"/>
    </source>
</evidence>
<dbReference type="PANTHER" id="PTHR33545:SF5">
    <property type="entry name" value="UPF0750 MEMBRANE PROTEIN YITT"/>
    <property type="match status" value="1"/>
</dbReference>
<keyword evidence="8" id="KW-1185">Reference proteome</keyword>
<evidence type="ECO:0000256" key="5">
    <source>
        <dbReference type="ARBA" id="ARBA00023136"/>
    </source>
</evidence>
<gene>
    <name evidence="7" type="ORF">I7822_12235</name>
</gene>
<keyword evidence="5 6" id="KW-0472">Membrane</keyword>
<evidence type="ECO:0000256" key="4">
    <source>
        <dbReference type="ARBA" id="ARBA00022989"/>
    </source>
</evidence>
<dbReference type="Pfam" id="PF02588">
    <property type="entry name" value="YitT_membrane"/>
    <property type="match status" value="1"/>
</dbReference>
<evidence type="ECO:0000256" key="3">
    <source>
        <dbReference type="ARBA" id="ARBA00022692"/>
    </source>
</evidence>
<name>A0ABS3N3D8_9BACI</name>
<dbReference type="InterPro" id="IPR051461">
    <property type="entry name" value="UPF0750_membrane"/>
</dbReference>
<feature type="transmembrane region" description="Helical" evidence="6">
    <location>
        <begin position="7"/>
        <end position="29"/>
    </location>
</feature>
<dbReference type="EMBL" id="JAGDEL010000007">
    <property type="protein sequence ID" value="MBO1512438.1"/>
    <property type="molecule type" value="Genomic_DNA"/>
</dbReference>
<feature type="transmembrane region" description="Helical" evidence="6">
    <location>
        <begin position="165"/>
        <end position="185"/>
    </location>
</feature>
<dbReference type="RefSeq" id="WP_207978447.1">
    <property type="nucleotide sequence ID" value="NZ_JAGDEL010000007.1"/>
</dbReference>
<keyword evidence="3 6" id="KW-0812">Transmembrane</keyword>
<organism evidence="7 8">
    <name type="scientific">Metabacillus bambusae</name>
    <dbReference type="NCBI Taxonomy" id="2795218"/>
    <lineage>
        <taxon>Bacteria</taxon>
        <taxon>Bacillati</taxon>
        <taxon>Bacillota</taxon>
        <taxon>Bacilli</taxon>
        <taxon>Bacillales</taxon>
        <taxon>Bacillaceae</taxon>
        <taxon>Metabacillus</taxon>
    </lineage>
</organism>
<feature type="transmembrane region" description="Helical" evidence="6">
    <location>
        <begin position="94"/>
        <end position="117"/>
    </location>
</feature>
<dbReference type="InterPro" id="IPR003740">
    <property type="entry name" value="YitT"/>
</dbReference>
<keyword evidence="4 6" id="KW-1133">Transmembrane helix</keyword>
<evidence type="ECO:0000256" key="6">
    <source>
        <dbReference type="SAM" id="Phobius"/>
    </source>
</evidence>
<feature type="transmembrane region" description="Helical" evidence="6">
    <location>
        <begin position="138"/>
        <end position="159"/>
    </location>
</feature>
<feature type="transmembrane region" description="Helical" evidence="6">
    <location>
        <begin position="41"/>
        <end position="62"/>
    </location>
</feature>
<accession>A0ABS3N3D8</accession>
<dbReference type="PANTHER" id="PTHR33545">
    <property type="entry name" value="UPF0750 MEMBRANE PROTEIN YITT-RELATED"/>
    <property type="match status" value="1"/>
</dbReference>
<protein>
    <submittedName>
        <fullName evidence="7">YitT family protein</fullName>
    </submittedName>
</protein>
<feature type="transmembrane region" description="Helical" evidence="6">
    <location>
        <begin position="69"/>
        <end position="88"/>
    </location>
</feature>
<evidence type="ECO:0000256" key="2">
    <source>
        <dbReference type="ARBA" id="ARBA00022475"/>
    </source>
</evidence>
<proteinExistence type="predicted"/>
<dbReference type="Proteomes" id="UP000663981">
    <property type="component" value="Unassembled WGS sequence"/>
</dbReference>
<reference evidence="7 8" key="1">
    <citation type="submission" date="2021-03" db="EMBL/GenBank/DDBJ databases">
        <title>Whole genome sequence of Metabacillus bambusae BG109.</title>
        <authorList>
            <person name="Jeong J.W."/>
        </authorList>
    </citation>
    <scope>NUCLEOTIDE SEQUENCE [LARGE SCALE GENOMIC DNA]</scope>
    <source>
        <strain evidence="7 8">BG109</strain>
    </source>
</reference>
<sequence length="193" mass="20952">MKKFAVLLFSSICIGIGVNMFILPIHLINGGIFGISLLIKYIWGIKLGQIMIMINTPIYLLSLLYDKTYFINAILGLIFTSTIIDLLSPLNGLVHLPIITSAILGGLIIGIGVGFMLRSHISPGGIDLLALLISKSKAINPGIVIFIIDSLIIIAGIIVLHDFKLIYSFITISCVGLCVGLLNTFKSMNFYGR</sequence>
<comment type="subcellular location">
    <subcellularLocation>
        <location evidence="1">Cell membrane</location>
        <topology evidence="1">Multi-pass membrane protein</topology>
    </subcellularLocation>
</comment>